<dbReference type="Pfam" id="PF02639">
    <property type="entry name" value="DUF188"/>
    <property type="match status" value="1"/>
</dbReference>
<accession>A0ABV7LAS2</accession>
<dbReference type="InterPro" id="IPR003791">
    <property type="entry name" value="UPF0178"/>
</dbReference>
<keyword evidence="4" id="KW-1185">Reference proteome</keyword>
<dbReference type="PANTHER" id="PTHR35146:SF1">
    <property type="entry name" value="UPF0178 PROTEIN YAII"/>
    <property type="match status" value="1"/>
</dbReference>
<dbReference type="Proteomes" id="UP001595528">
    <property type="component" value="Unassembled WGS sequence"/>
</dbReference>
<dbReference type="RefSeq" id="WP_379906968.1">
    <property type="nucleotide sequence ID" value="NZ_JBHRTR010000054.1"/>
</dbReference>
<dbReference type="EMBL" id="JBHRTR010000054">
    <property type="protein sequence ID" value="MFC3231478.1"/>
    <property type="molecule type" value="Genomic_DNA"/>
</dbReference>
<proteinExistence type="inferred from homology"/>
<gene>
    <name evidence="3" type="ORF">ACFOGJ_29790</name>
</gene>
<protein>
    <recommendedName>
        <fullName evidence="2">UPF0178 protein ACFOGJ_29790</fullName>
    </recommendedName>
</protein>
<name>A0ABV7LAS2_9PROT</name>
<comment type="caution">
    <text evidence="3">The sequence shown here is derived from an EMBL/GenBank/DDBJ whole genome shotgun (WGS) entry which is preliminary data.</text>
</comment>
<sequence>MSDDGSGTRIYVDADACPVKEEVLRVARRHNLPVTMVGNSWMRQGHDPLVTSVVVPETPDAADDWIAERIGADDICITGDIPLAARCLEKGAAVLGHDGRPFTPDGIGNALAMRELNQHLRETGTLGAGGGRPFDKRDRSRFLDVMEITVRSKTSDRGIGSGTNGKPLR</sequence>
<dbReference type="HAMAP" id="MF_00489">
    <property type="entry name" value="UPF0178"/>
    <property type="match status" value="1"/>
</dbReference>
<comment type="similarity">
    <text evidence="1 2">Belongs to the UPF0178 family.</text>
</comment>
<dbReference type="CDD" id="cd18720">
    <property type="entry name" value="PIN_YqxD-like"/>
    <property type="match status" value="1"/>
</dbReference>
<evidence type="ECO:0000256" key="1">
    <source>
        <dbReference type="ARBA" id="ARBA00008522"/>
    </source>
</evidence>
<reference evidence="4" key="1">
    <citation type="journal article" date="2019" name="Int. J. Syst. Evol. Microbiol.">
        <title>The Global Catalogue of Microorganisms (GCM) 10K type strain sequencing project: providing services to taxonomists for standard genome sequencing and annotation.</title>
        <authorList>
            <consortium name="The Broad Institute Genomics Platform"/>
            <consortium name="The Broad Institute Genome Sequencing Center for Infectious Disease"/>
            <person name="Wu L."/>
            <person name="Ma J."/>
        </authorList>
    </citation>
    <scope>NUCLEOTIDE SEQUENCE [LARGE SCALE GENOMIC DNA]</scope>
    <source>
        <strain evidence="4">KCTC 42964</strain>
    </source>
</reference>
<dbReference type="NCBIfam" id="NF001095">
    <property type="entry name" value="PRK00124.1"/>
    <property type="match status" value="1"/>
</dbReference>
<organism evidence="3 4">
    <name type="scientific">Marinibaculum pumilum</name>
    <dbReference type="NCBI Taxonomy" id="1766165"/>
    <lineage>
        <taxon>Bacteria</taxon>
        <taxon>Pseudomonadati</taxon>
        <taxon>Pseudomonadota</taxon>
        <taxon>Alphaproteobacteria</taxon>
        <taxon>Rhodospirillales</taxon>
        <taxon>Rhodospirillaceae</taxon>
        <taxon>Marinibaculum</taxon>
    </lineage>
</organism>
<evidence type="ECO:0000313" key="3">
    <source>
        <dbReference type="EMBL" id="MFC3231478.1"/>
    </source>
</evidence>
<evidence type="ECO:0000313" key="4">
    <source>
        <dbReference type="Proteomes" id="UP001595528"/>
    </source>
</evidence>
<evidence type="ECO:0000256" key="2">
    <source>
        <dbReference type="HAMAP-Rule" id="MF_00489"/>
    </source>
</evidence>
<dbReference type="PANTHER" id="PTHR35146">
    <property type="entry name" value="UPF0178 PROTEIN YAII"/>
    <property type="match status" value="1"/>
</dbReference>